<evidence type="ECO:0000313" key="2">
    <source>
        <dbReference type="Proteomes" id="UP000827976"/>
    </source>
</evidence>
<name>A0ACB7W832_DIOAL</name>
<sequence>MAMLSFSRSHILFLVFLLITPSSLIVLRVQAENRNGNKDIDHGNNKESFGKQRGEEGQEQEPALVERAIGITGFTNRWDSIRNWFKLAWLNLRPPDSGRSMSDSSASEVMKEAATRSFETSKGAMEQAASSAANLAGEAVEKTKEKVKRTVSMPHAADSRQADAEL</sequence>
<gene>
    <name evidence="1" type="ORF">IHE45_05G191200</name>
</gene>
<reference evidence="2" key="1">
    <citation type="journal article" date="2022" name="Nat. Commun.">
        <title>Chromosome evolution and the genetic basis of agronomically important traits in greater yam.</title>
        <authorList>
            <person name="Bredeson J.V."/>
            <person name="Lyons J.B."/>
            <person name="Oniyinde I.O."/>
            <person name="Okereke N.R."/>
            <person name="Kolade O."/>
            <person name="Nnabue I."/>
            <person name="Nwadili C.O."/>
            <person name="Hribova E."/>
            <person name="Parker M."/>
            <person name="Nwogha J."/>
            <person name="Shu S."/>
            <person name="Carlson J."/>
            <person name="Kariba R."/>
            <person name="Muthemba S."/>
            <person name="Knop K."/>
            <person name="Barton G.J."/>
            <person name="Sherwood A.V."/>
            <person name="Lopez-Montes A."/>
            <person name="Asiedu R."/>
            <person name="Jamnadass R."/>
            <person name="Muchugi A."/>
            <person name="Goodstein D."/>
            <person name="Egesi C.N."/>
            <person name="Featherston J."/>
            <person name="Asfaw A."/>
            <person name="Simpson G.G."/>
            <person name="Dolezel J."/>
            <person name="Hendre P.S."/>
            <person name="Van Deynze A."/>
            <person name="Kumar P.L."/>
            <person name="Obidiegwu J.E."/>
            <person name="Bhattacharjee R."/>
            <person name="Rokhsar D.S."/>
        </authorList>
    </citation>
    <scope>NUCLEOTIDE SEQUENCE [LARGE SCALE GENOMIC DNA]</scope>
    <source>
        <strain evidence="2">cv. TDa95/00328</strain>
    </source>
</reference>
<dbReference type="Proteomes" id="UP000827976">
    <property type="component" value="Chromosome 5"/>
</dbReference>
<keyword evidence="2" id="KW-1185">Reference proteome</keyword>
<organism evidence="1 2">
    <name type="scientific">Dioscorea alata</name>
    <name type="common">Purple yam</name>
    <dbReference type="NCBI Taxonomy" id="55571"/>
    <lineage>
        <taxon>Eukaryota</taxon>
        <taxon>Viridiplantae</taxon>
        <taxon>Streptophyta</taxon>
        <taxon>Embryophyta</taxon>
        <taxon>Tracheophyta</taxon>
        <taxon>Spermatophyta</taxon>
        <taxon>Magnoliopsida</taxon>
        <taxon>Liliopsida</taxon>
        <taxon>Dioscoreales</taxon>
        <taxon>Dioscoreaceae</taxon>
        <taxon>Dioscorea</taxon>
    </lineage>
</organism>
<dbReference type="EMBL" id="CM037015">
    <property type="protein sequence ID" value="KAH7683555.1"/>
    <property type="molecule type" value="Genomic_DNA"/>
</dbReference>
<accession>A0ACB7W832</accession>
<proteinExistence type="predicted"/>
<evidence type="ECO:0000313" key="1">
    <source>
        <dbReference type="EMBL" id="KAH7683555.1"/>
    </source>
</evidence>
<protein>
    <submittedName>
        <fullName evidence="1">Uncharacterized protein</fullName>
    </submittedName>
</protein>
<comment type="caution">
    <text evidence="1">The sequence shown here is derived from an EMBL/GenBank/DDBJ whole genome shotgun (WGS) entry which is preliminary data.</text>
</comment>